<evidence type="ECO:0008006" key="5">
    <source>
        <dbReference type="Google" id="ProtNLM"/>
    </source>
</evidence>
<dbReference type="Proteomes" id="UP000325440">
    <property type="component" value="Unassembled WGS sequence"/>
</dbReference>
<keyword evidence="4" id="KW-1185">Reference proteome</keyword>
<keyword evidence="2" id="KW-0732">Signal</keyword>
<protein>
    <recommendedName>
        <fullName evidence="5">Secreted protein</fullName>
    </recommendedName>
</protein>
<feature type="signal peptide" evidence="2">
    <location>
        <begin position="1"/>
        <end position="21"/>
    </location>
</feature>
<gene>
    <name evidence="3" type="ORF">CINCED_3A004920</name>
</gene>
<reference evidence="3 4" key="1">
    <citation type="submission" date="2019-08" db="EMBL/GenBank/DDBJ databases">
        <authorList>
            <person name="Alioto T."/>
            <person name="Alioto T."/>
            <person name="Gomez Garrido J."/>
        </authorList>
    </citation>
    <scope>NUCLEOTIDE SEQUENCE [LARGE SCALE GENOMIC DNA]</scope>
</reference>
<dbReference type="EMBL" id="CABPRJ010001904">
    <property type="protein sequence ID" value="VVC40474.1"/>
    <property type="molecule type" value="Genomic_DNA"/>
</dbReference>
<name>A0A5E4NG19_9HEMI</name>
<feature type="compositionally biased region" description="Low complexity" evidence="1">
    <location>
        <begin position="64"/>
        <end position="74"/>
    </location>
</feature>
<evidence type="ECO:0000313" key="4">
    <source>
        <dbReference type="Proteomes" id="UP000325440"/>
    </source>
</evidence>
<feature type="chain" id="PRO_5022943896" description="Secreted protein" evidence="2">
    <location>
        <begin position="22"/>
        <end position="125"/>
    </location>
</feature>
<evidence type="ECO:0000256" key="2">
    <source>
        <dbReference type="SAM" id="SignalP"/>
    </source>
</evidence>
<evidence type="ECO:0000256" key="1">
    <source>
        <dbReference type="SAM" id="MobiDB-lite"/>
    </source>
</evidence>
<proteinExistence type="predicted"/>
<feature type="compositionally biased region" description="Basic and acidic residues" evidence="1">
    <location>
        <begin position="91"/>
        <end position="103"/>
    </location>
</feature>
<dbReference type="AlphaFoldDB" id="A0A5E4NG19"/>
<organism evidence="3 4">
    <name type="scientific">Cinara cedri</name>
    <dbReference type="NCBI Taxonomy" id="506608"/>
    <lineage>
        <taxon>Eukaryota</taxon>
        <taxon>Metazoa</taxon>
        <taxon>Ecdysozoa</taxon>
        <taxon>Arthropoda</taxon>
        <taxon>Hexapoda</taxon>
        <taxon>Insecta</taxon>
        <taxon>Pterygota</taxon>
        <taxon>Neoptera</taxon>
        <taxon>Paraneoptera</taxon>
        <taxon>Hemiptera</taxon>
        <taxon>Sternorrhyncha</taxon>
        <taxon>Aphidomorpha</taxon>
        <taxon>Aphidoidea</taxon>
        <taxon>Aphididae</taxon>
        <taxon>Lachninae</taxon>
        <taxon>Cinara</taxon>
    </lineage>
</organism>
<sequence length="125" mass="13614">MTQNAWRTLGTILFFFDATNGALLAAPVDCLGRYWRGDGGSKGRVSRGCTDTDYRPPPHKLTYTSSTVSSAVSGPPLPPPPSHSHAGAYELRSERKGNRERHAASWNQRVDPAPGFVHDRLPTAL</sequence>
<accession>A0A5E4NG19</accession>
<evidence type="ECO:0000313" key="3">
    <source>
        <dbReference type="EMBL" id="VVC40474.1"/>
    </source>
</evidence>
<feature type="region of interest" description="Disordered" evidence="1">
    <location>
        <begin position="37"/>
        <end position="125"/>
    </location>
</feature>